<keyword evidence="2" id="KW-1185">Reference proteome</keyword>
<accession>A0ABS9EK86</accession>
<dbReference type="RefSeq" id="WP_236098125.1">
    <property type="nucleotide sequence ID" value="NZ_JAKGUD010000002.1"/>
</dbReference>
<organism evidence="1 2">
    <name type="scientific">Dethiosulfovibrio marinus</name>
    <dbReference type="NCBI Taxonomy" id="133532"/>
    <lineage>
        <taxon>Bacteria</taxon>
        <taxon>Thermotogati</taxon>
        <taxon>Synergistota</taxon>
        <taxon>Synergistia</taxon>
        <taxon>Synergistales</taxon>
        <taxon>Dethiosulfovibrionaceae</taxon>
        <taxon>Dethiosulfovibrio</taxon>
    </lineage>
</organism>
<proteinExistence type="predicted"/>
<protein>
    <submittedName>
        <fullName evidence="1">Uncharacterized protein</fullName>
    </submittedName>
</protein>
<comment type="caution">
    <text evidence="1">The sequence shown here is derived from an EMBL/GenBank/DDBJ whole genome shotgun (WGS) entry which is preliminary data.</text>
</comment>
<evidence type="ECO:0000313" key="1">
    <source>
        <dbReference type="EMBL" id="MCF4141623.1"/>
    </source>
</evidence>
<dbReference type="Proteomes" id="UP001200430">
    <property type="component" value="Unassembled WGS sequence"/>
</dbReference>
<gene>
    <name evidence="1" type="ORF">L2W38_02160</name>
</gene>
<reference evidence="1 2" key="1">
    <citation type="submission" date="2022-01" db="EMBL/GenBank/DDBJ databases">
        <title>Dethiosulfovibrio faecalis sp. nov., a novel proteolytic, non-sulfur-reducing bacterium isolated from a marine aquaculture solid waste bioreactor.</title>
        <authorList>
            <person name="Grabowski S."/>
            <person name="Apolinario E."/>
            <person name="Schneider N."/>
            <person name="Marshall C.W."/>
            <person name="Sowers K.R."/>
        </authorList>
    </citation>
    <scope>NUCLEOTIDE SEQUENCE [LARGE SCALE GENOMIC DNA]</scope>
    <source>
        <strain evidence="1 2">DSM 12537</strain>
    </source>
</reference>
<evidence type="ECO:0000313" key="2">
    <source>
        <dbReference type="Proteomes" id="UP001200430"/>
    </source>
</evidence>
<sequence length="176" mass="19462">MPDRSSIGYVRVEADGDVFKGALLVVDDRGIPLDFRYTDPVSPTKLERVLYGEALDVYIQEDVILGSLLEAVEEKPDIWVCEDRRVLLPLVRMSKSLSASIDSTSRAPLDSPGATVPLPEENTFLVQTDLMGPPYRVTVEKAEVLDKVVSLLVNLSSTMELLEPFNRISKAVEALD</sequence>
<name>A0ABS9EK86_9BACT</name>
<dbReference type="EMBL" id="JAKGUD010000002">
    <property type="protein sequence ID" value="MCF4141623.1"/>
    <property type="molecule type" value="Genomic_DNA"/>
</dbReference>